<dbReference type="InterPro" id="IPR001279">
    <property type="entry name" value="Metallo-B-lactamas"/>
</dbReference>
<dbReference type="AlphaFoldDB" id="A0A060LWB7"/>
<dbReference type="SUPFAM" id="SSF56281">
    <property type="entry name" value="Metallo-hydrolase/oxidoreductase"/>
    <property type="match status" value="1"/>
</dbReference>
<dbReference type="KEGG" id="ble:BleG1_1924"/>
<organism evidence="2 3">
    <name type="scientific">Shouchella lehensis G1</name>
    <dbReference type="NCBI Taxonomy" id="1246626"/>
    <lineage>
        <taxon>Bacteria</taxon>
        <taxon>Bacillati</taxon>
        <taxon>Bacillota</taxon>
        <taxon>Bacilli</taxon>
        <taxon>Bacillales</taxon>
        <taxon>Bacillaceae</taxon>
        <taxon>Shouchella</taxon>
    </lineage>
</organism>
<protein>
    <submittedName>
        <fullName evidence="2">Beta-lactamase</fullName>
    </submittedName>
</protein>
<dbReference type="PANTHER" id="PTHR42951">
    <property type="entry name" value="METALLO-BETA-LACTAMASE DOMAIN-CONTAINING"/>
    <property type="match status" value="1"/>
</dbReference>
<proteinExistence type="predicted"/>
<evidence type="ECO:0000313" key="3">
    <source>
        <dbReference type="Proteomes" id="UP000027142"/>
    </source>
</evidence>
<dbReference type="SMART" id="SM00849">
    <property type="entry name" value="Lactamase_B"/>
    <property type="match status" value="1"/>
</dbReference>
<dbReference type="RefSeq" id="WP_038479977.1">
    <property type="nucleotide sequence ID" value="NZ_CP003923.1"/>
</dbReference>
<dbReference type="CDD" id="cd06262">
    <property type="entry name" value="metallo-hydrolase-like_MBL-fold"/>
    <property type="match status" value="1"/>
</dbReference>
<name>A0A060LWB7_9BACI</name>
<dbReference type="Proteomes" id="UP000027142">
    <property type="component" value="Chromosome"/>
</dbReference>
<evidence type="ECO:0000313" key="2">
    <source>
        <dbReference type="EMBL" id="AIC94502.1"/>
    </source>
</evidence>
<dbReference type="InterPro" id="IPR050855">
    <property type="entry name" value="NDM-1-like"/>
</dbReference>
<dbReference type="eggNOG" id="COG0491">
    <property type="taxonomic scope" value="Bacteria"/>
</dbReference>
<dbReference type="HOGENOM" id="CLU_1022825_0_0_9"/>
<dbReference type="PATRIC" id="fig|1246626.3.peg.1923"/>
<dbReference type="OrthoDB" id="1491389at2"/>
<feature type="domain" description="Metallo-beta-lactamase" evidence="1">
    <location>
        <begin position="18"/>
        <end position="205"/>
    </location>
</feature>
<dbReference type="EMBL" id="CP003923">
    <property type="protein sequence ID" value="AIC94502.1"/>
    <property type="molecule type" value="Genomic_DNA"/>
</dbReference>
<keyword evidence="3" id="KW-1185">Reference proteome</keyword>
<sequence length="265" mass="30452">MIQYKTGNLTVFQSSLYKTNAAIVETNDAIIMTDPNWLPTEVDEIKDYLKLNFGNKPLYIIYTHSDFDHIIGAGAFPEAKGVATSQFVTNPEKEAILEKIIAFDQTYYLNRSYKPTYPTIDVVVTHNKQQLRLGSQTVTFYHAPGHTGDSLFTVIEPEGIFLSGDYLSDVEFPFIFSSYQDYLQTMVLAETILNQHTIAIHVPGHGSVTRKKEELDKRLRSSNRYLAQLAKDDKEFEMTLRQEYLFFEGMKHIHAMNRQMAKKEE</sequence>
<evidence type="ECO:0000259" key="1">
    <source>
        <dbReference type="SMART" id="SM00849"/>
    </source>
</evidence>
<accession>A0A060LWB7</accession>
<reference evidence="2 3" key="1">
    <citation type="journal article" date="2014" name="Gene">
        <title>A comparative genomic analysis of the alkalitolerant soil bacterium Bacillus lehensis G1.</title>
        <authorList>
            <person name="Noor Y.M."/>
            <person name="Samsulrizal N.H."/>
            <person name="Jema'on N.A."/>
            <person name="Low K.O."/>
            <person name="Ramli A.N."/>
            <person name="Alias N.I."/>
            <person name="Damis S.I."/>
            <person name="Fuzi S.F."/>
            <person name="Isa M.N."/>
            <person name="Murad A.M."/>
            <person name="Raih M.F."/>
            <person name="Bakar F.D."/>
            <person name="Najimudin N."/>
            <person name="Mahadi N.M."/>
            <person name="Illias R.M."/>
        </authorList>
    </citation>
    <scope>NUCLEOTIDE SEQUENCE [LARGE SCALE GENOMIC DNA]</scope>
    <source>
        <strain evidence="2 3">G1</strain>
    </source>
</reference>
<gene>
    <name evidence="2" type="ORF">BleG1_1924</name>
</gene>
<dbReference type="Pfam" id="PF00753">
    <property type="entry name" value="Lactamase_B"/>
    <property type="match status" value="1"/>
</dbReference>
<dbReference type="InterPro" id="IPR036866">
    <property type="entry name" value="RibonucZ/Hydroxyglut_hydro"/>
</dbReference>
<dbReference type="Gene3D" id="3.60.15.10">
    <property type="entry name" value="Ribonuclease Z/Hydroxyacylglutathione hydrolase-like"/>
    <property type="match status" value="1"/>
</dbReference>
<dbReference type="STRING" id="1246626.BleG1_1924"/>
<dbReference type="PANTHER" id="PTHR42951:SF22">
    <property type="entry name" value="METALLO BETA-LACTAMASE SUPERFAMILY LIPOPROTEIN"/>
    <property type="match status" value="1"/>
</dbReference>